<name>A0A439CQK5_9PEZI</name>
<evidence type="ECO:0000256" key="2">
    <source>
        <dbReference type="SAM" id="Phobius"/>
    </source>
</evidence>
<dbReference type="Pfam" id="PF11911">
    <property type="entry name" value="DUF3429"/>
    <property type="match status" value="1"/>
</dbReference>
<keyword evidence="4" id="KW-1185">Reference proteome</keyword>
<feature type="region of interest" description="Disordered" evidence="1">
    <location>
        <begin position="338"/>
        <end position="408"/>
    </location>
</feature>
<feature type="transmembrane region" description="Helical" evidence="2">
    <location>
        <begin position="198"/>
        <end position="218"/>
    </location>
</feature>
<feature type="transmembrane region" description="Helical" evidence="2">
    <location>
        <begin position="278"/>
        <end position="301"/>
    </location>
</feature>
<evidence type="ECO:0008006" key="5">
    <source>
        <dbReference type="Google" id="ProtNLM"/>
    </source>
</evidence>
<protein>
    <recommendedName>
        <fullName evidence="5">Mitochondrial inner membrane protein 1</fullName>
    </recommendedName>
</protein>
<accession>A0A439CQK5</accession>
<sequence length="408" mass="45340">MIRIGSTRSALQIPSKAVAVSKRPISSSSRALTTALNRHVAATRVVSRAVPARLRSITQQTSFATKTPKGFQQGIDHDEEQKIAQRKLKPHPESVSTESSVRHVFEPSPPGQERPVQQGVSHDLKVVQETFSLSGAPNEPYWLGLAGTLPYLGTSVSTVYLAWVLNTPWPSPSSFANSIMVSQETASQLLATLEPIQLGYGAVIISFLGAIHWGLEYAEKVPERARTRFRYGIGVMAPIFAWPTLFMPVEFALTSQFAAFTALYFADARAAVRGWAPAWYSTYRFALTAVVGVAIAISLIGRAKVGDASPRLTGLSEKFHEHRGEEDYTQKWQEREQKEIEKVKKQEKEAEKKKKEEEKQQQQEEAKSKGKSKDQKDQKDQEKPKDQGKSNEDGGDKQDSTEEKDGKK</sequence>
<feature type="transmembrane region" description="Helical" evidence="2">
    <location>
        <begin position="239"/>
        <end position="266"/>
    </location>
</feature>
<reference evidence="3 4" key="1">
    <citation type="submission" date="2018-12" db="EMBL/GenBank/DDBJ databases">
        <title>Draft genome sequence of Xylaria grammica IHI A82.</title>
        <authorList>
            <person name="Buettner E."/>
            <person name="Kellner H."/>
        </authorList>
    </citation>
    <scope>NUCLEOTIDE SEQUENCE [LARGE SCALE GENOMIC DNA]</scope>
    <source>
        <strain evidence="3 4">IHI A82</strain>
    </source>
</reference>
<proteinExistence type="predicted"/>
<dbReference type="PANTHER" id="PTHR15887:SF1">
    <property type="entry name" value="TRANSMEMBRANE PROTEIN 69"/>
    <property type="match status" value="1"/>
</dbReference>
<feature type="transmembrane region" description="Helical" evidence="2">
    <location>
        <begin position="141"/>
        <end position="163"/>
    </location>
</feature>
<dbReference type="PANTHER" id="PTHR15887">
    <property type="entry name" value="TRANSMEMBRANE PROTEIN 69"/>
    <property type="match status" value="1"/>
</dbReference>
<dbReference type="AlphaFoldDB" id="A0A439CQK5"/>
<evidence type="ECO:0000256" key="1">
    <source>
        <dbReference type="SAM" id="MobiDB-lite"/>
    </source>
</evidence>
<dbReference type="Proteomes" id="UP000286045">
    <property type="component" value="Unassembled WGS sequence"/>
</dbReference>
<keyword evidence="2" id="KW-0812">Transmembrane</keyword>
<organism evidence="3 4">
    <name type="scientific">Xylaria grammica</name>
    <dbReference type="NCBI Taxonomy" id="363999"/>
    <lineage>
        <taxon>Eukaryota</taxon>
        <taxon>Fungi</taxon>
        <taxon>Dikarya</taxon>
        <taxon>Ascomycota</taxon>
        <taxon>Pezizomycotina</taxon>
        <taxon>Sordariomycetes</taxon>
        <taxon>Xylariomycetidae</taxon>
        <taxon>Xylariales</taxon>
        <taxon>Xylariaceae</taxon>
        <taxon>Xylaria</taxon>
    </lineage>
</organism>
<evidence type="ECO:0000313" key="4">
    <source>
        <dbReference type="Proteomes" id="UP000286045"/>
    </source>
</evidence>
<feature type="region of interest" description="Disordered" evidence="1">
    <location>
        <begin position="84"/>
        <end position="117"/>
    </location>
</feature>
<dbReference type="EMBL" id="RYZI01000573">
    <property type="protein sequence ID" value="RWA04410.1"/>
    <property type="molecule type" value="Genomic_DNA"/>
</dbReference>
<dbReference type="STRING" id="363999.A0A439CQK5"/>
<dbReference type="InterPro" id="IPR021836">
    <property type="entry name" value="DUF3429"/>
</dbReference>
<gene>
    <name evidence="3" type="ORF">EKO27_g10695</name>
</gene>
<comment type="caution">
    <text evidence="3">The sequence shown here is derived from an EMBL/GenBank/DDBJ whole genome shotgun (WGS) entry which is preliminary data.</text>
</comment>
<keyword evidence="2" id="KW-0472">Membrane</keyword>
<evidence type="ECO:0000313" key="3">
    <source>
        <dbReference type="EMBL" id="RWA04410.1"/>
    </source>
</evidence>
<keyword evidence="2" id="KW-1133">Transmembrane helix</keyword>